<dbReference type="Proteomes" id="UP000095546">
    <property type="component" value="Unassembled WGS sequence"/>
</dbReference>
<organism evidence="1 2">
    <name type="scientific">Mitsuokella jalaludinii</name>
    <dbReference type="NCBI Taxonomy" id="187979"/>
    <lineage>
        <taxon>Bacteria</taxon>
        <taxon>Bacillati</taxon>
        <taxon>Bacillota</taxon>
        <taxon>Negativicutes</taxon>
        <taxon>Selenomonadales</taxon>
        <taxon>Selenomonadaceae</taxon>
        <taxon>Mitsuokella</taxon>
    </lineage>
</organism>
<accession>A0A173Y2K1</accession>
<gene>
    <name evidence="1" type="ORF">ERS852385_00822</name>
</gene>
<dbReference type="eggNOG" id="ENOG50338G5">
    <property type="taxonomic scope" value="Bacteria"/>
</dbReference>
<evidence type="ECO:0000313" key="2">
    <source>
        <dbReference type="Proteomes" id="UP000095546"/>
    </source>
</evidence>
<evidence type="ECO:0000313" key="1">
    <source>
        <dbReference type="EMBL" id="CUN58124.1"/>
    </source>
</evidence>
<proteinExistence type="predicted"/>
<protein>
    <submittedName>
        <fullName evidence="1">Uncharacterized protein</fullName>
    </submittedName>
</protein>
<sequence>MKFHFMNGTMRATSSKKKMTAILLGLTMTLAPYGMTSAEAAQAAEHPAAAAAVTTEAAAPQAANAADGKAIAEKAEAAADKEAGKDEAKGAVAAQEVVTIDARSSLDQDFDQLAEVKNGTYDFNLAASTPKGSTGLTSDITFVSEPYARAKGTMRITVTLPGAPAFERELAYYIRETEKATAFYCKLGHGEWQKSVTPRKPADKKVNDFWSAAFSDGFMDIAKDVSFGVQEGANQTYLVTVDGKAFGKLLADQIVPTAKDEVMQKTLAEICRSLPDFSYTVTIDTEKKLLTDVHANLTEPIRKAASIIVKRRDMPRSEREQLLKDIRESTVDFHLQGRDFNTLEDVQVPADILANAKATDLPMGE</sequence>
<dbReference type="STRING" id="187979.ERS852385_00822"/>
<dbReference type="EMBL" id="CYYU01000003">
    <property type="protein sequence ID" value="CUN58124.1"/>
    <property type="molecule type" value="Genomic_DNA"/>
</dbReference>
<dbReference type="RefSeq" id="WP_036377358.1">
    <property type="nucleotide sequence ID" value="NZ_CABIWZ010000003.1"/>
</dbReference>
<name>A0A173Y2K1_9FIRM</name>
<dbReference type="AlphaFoldDB" id="A0A173Y2K1"/>
<keyword evidence="2" id="KW-1185">Reference proteome</keyword>
<dbReference type="OrthoDB" id="9913838at2"/>
<reference evidence="1 2" key="1">
    <citation type="submission" date="2015-09" db="EMBL/GenBank/DDBJ databases">
        <authorList>
            <consortium name="Pathogen Informatics"/>
        </authorList>
    </citation>
    <scope>NUCLEOTIDE SEQUENCE [LARGE SCALE GENOMIC DNA]</scope>
    <source>
        <strain evidence="1 2">2789STDY5608828</strain>
    </source>
</reference>